<evidence type="ECO:0000313" key="3">
    <source>
        <dbReference type="Proteomes" id="UP000236291"/>
    </source>
</evidence>
<proteinExistence type="predicted"/>
<feature type="region of interest" description="Disordered" evidence="1">
    <location>
        <begin position="1"/>
        <end position="28"/>
    </location>
</feature>
<name>A0A2K3K4D9_TRIPR</name>
<gene>
    <name evidence="2" type="ORF">L195_g060528</name>
</gene>
<comment type="caution">
    <text evidence="2">The sequence shown here is derived from an EMBL/GenBank/DDBJ whole genome shotgun (WGS) entry which is preliminary data.</text>
</comment>
<dbReference type="Proteomes" id="UP000236291">
    <property type="component" value="Unassembled WGS sequence"/>
</dbReference>
<reference evidence="2 3" key="2">
    <citation type="journal article" date="2017" name="Front. Plant Sci.">
        <title>Gene Classification and Mining of Molecular Markers Useful in Red Clover (Trifolium pratense) Breeding.</title>
        <authorList>
            <person name="Istvanek J."/>
            <person name="Dluhosova J."/>
            <person name="Dluhos P."/>
            <person name="Patkova L."/>
            <person name="Nedelnik J."/>
            <person name="Repkova J."/>
        </authorList>
    </citation>
    <scope>NUCLEOTIDE SEQUENCE [LARGE SCALE GENOMIC DNA]</scope>
    <source>
        <strain evidence="3">cv. Tatra</strain>
        <tissue evidence="2">Young leaves</tissue>
    </source>
</reference>
<protein>
    <submittedName>
        <fullName evidence="2">Uncharacterized protein</fullName>
    </submittedName>
</protein>
<feature type="compositionally biased region" description="Polar residues" evidence="1">
    <location>
        <begin position="1"/>
        <end position="12"/>
    </location>
</feature>
<dbReference type="EMBL" id="ASHM01140419">
    <property type="protein sequence ID" value="PNX61153.1"/>
    <property type="molecule type" value="Genomic_DNA"/>
</dbReference>
<evidence type="ECO:0000256" key="1">
    <source>
        <dbReference type="SAM" id="MobiDB-lite"/>
    </source>
</evidence>
<sequence>MVRPRASSSNTDEMPAFPTLSDPSQNPC</sequence>
<accession>A0A2K3K4D9</accession>
<dbReference type="AlphaFoldDB" id="A0A2K3K4D9"/>
<organism evidence="2 3">
    <name type="scientific">Trifolium pratense</name>
    <name type="common">Red clover</name>
    <dbReference type="NCBI Taxonomy" id="57577"/>
    <lineage>
        <taxon>Eukaryota</taxon>
        <taxon>Viridiplantae</taxon>
        <taxon>Streptophyta</taxon>
        <taxon>Embryophyta</taxon>
        <taxon>Tracheophyta</taxon>
        <taxon>Spermatophyta</taxon>
        <taxon>Magnoliopsida</taxon>
        <taxon>eudicotyledons</taxon>
        <taxon>Gunneridae</taxon>
        <taxon>Pentapetalae</taxon>
        <taxon>rosids</taxon>
        <taxon>fabids</taxon>
        <taxon>Fabales</taxon>
        <taxon>Fabaceae</taxon>
        <taxon>Papilionoideae</taxon>
        <taxon>50 kb inversion clade</taxon>
        <taxon>NPAAA clade</taxon>
        <taxon>Hologalegina</taxon>
        <taxon>IRL clade</taxon>
        <taxon>Trifolieae</taxon>
        <taxon>Trifolium</taxon>
    </lineage>
</organism>
<evidence type="ECO:0000313" key="2">
    <source>
        <dbReference type="EMBL" id="PNX61153.1"/>
    </source>
</evidence>
<reference evidence="2 3" key="1">
    <citation type="journal article" date="2014" name="Am. J. Bot.">
        <title>Genome assembly and annotation for red clover (Trifolium pratense; Fabaceae).</title>
        <authorList>
            <person name="Istvanek J."/>
            <person name="Jaros M."/>
            <person name="Krenek A."/>
            <person name="Repkova J."/>
        </authorList>
    </citation>
    <scope>NUCLEOTIDE SEQUENCE [LARGE SCALE GENOMIC DNA]</scope>
    <source>
        <strain evidence="3">cv. Tatra</strain>
        <tissue evidence="2">Young leaves</tissue>
    </source>
</reference>
<feature type="non-terminal residue" evidence="2">
    <location>
        <position position="28"/>
    </location>
</feature>